<evidence type="ECO:0000256" key="1">
    <source>
        <dbReference type="SAM" id="MobiDB-lite"/>
    </source>
</evidence>
<reference evidence="3" key="2">
    <citation type="submission" date="2021-04" db="EMBL/GenBank/DDBJ databases">
        <authorList>
            <person name="Podell S."/>
        </authorList>
    </citation>
    <scope>NUCLEOTIDE SEQUENCE</scope>
    <source>
        <strain evidence="3">Hildebrandi</strain>
    </source>
</reference>
<dbReference type="EMBL" id="JAGRRH010000025">
    <property type="protein sequence ID" value="KAG7342173.1"/>
    <property type="molecule type" value="Genomic_DNA"/>
</dbReference>
<keyword evidence="2" id="KW-1133">Transmembrane helix</keyword>
<keyword evidence="2" id="KW-0812">Transmembrane</keyword>
<protein>
    <submittedName>
        <fullName evidence="3">Uncharacterized protein</fullName>
    </submittedName>
</protein>
<keyword evidence="2" id="KW-0472">Membrane</keyword>
<accession>A0A9K3KEN6</accession>
<evidence type="ECO:0000256" key="2">
    <source>
        <dbReference type="SAM" id="Phobius"/>
    </source>
</evidence>
<dbReference type="Proteomes" id="UP000693970">
    <property type="component" value="Unassembled WGS sequence"/>
</dbReference>
<feature type="compositionally biased region" description="Low complexity" evidence="1">
    <location>
        <begin position="56"/>
        <end position="86"/>
    </location>
</feature>
<feature type="transmembrane region" description="Helical" evidence="2">
    <location>
        <begin position="213"/>
        <end position="235"/>
    </location>
</feature>
<gene>
    <name evidence="3" type="ORF">IV203_007265</name>
</gene>
<feature type="region of interest" description="Disordered" evidence="1">
    <location>
        <begin position="367"/>
        <end position="426"/>
    </location>
</feature>
<keyword evidence="4" id="KW-1185">Reference proteome</keyword>
<sequence length="1063" mass="117823">MTTEIADNDIFPSRQPQVEEEEEIWVPLSMDDEDNEFVGVNQNYRPEQQRRSGGDPSAIPSHSSASSQRINATTTTTNNNNNNNQSTNSLQLIQRKLGTKISIQNNLVNHPIDLFWKRFLINVVRELWTLEVRIRSGLLLLILGVLTRLFVISFWYLLYPRVAIWSLLFLGGFVYLDPFDLKTQGKAILEAILNPEKAIQAIERLNVQHIRRLSVVLFLFPTLLEIRTLLFLSSVSAETEWMPYHVGIGATLFLIMLYSFHHRGAQPRDATYQGMLLAYGAALIVSLCMFNIRQMPFLAAPFLTATGTLLLTYQDDDMEWMSRVARHALRVSLRDVLASVGSRVNEDEMLQLAILRWISDFWASNPGTPPSSSSSTTMPPPSTTGAINIHQSAHQSSTAQNEDTLAVSSSLPTQVTRPPSLQPQRDVQWEELLPMLNIEIDHMEDEAENLQSDRPNQEVPPRPNQNCQQQPQQSNNSDPFEDLKTMLMSLNVDDRAKPAVQAYRRAVEAFPPPKRWAVALSVVRRSPASMALVFRVIMGETTQLLPSLLFLAPFVVMEYFRILHWIASCQQVVSVAGEVTEPIQNSDWVVPKDLKNIDTMTILLCGDNHSAFRPPTLLRVWHNIASSVSALEVGLTAARCAETTAVAADFAGNVMSLVQFGYEVAEHGLLHGLGVVVKEAIYMGGDFSNLDQMDDGSVRYTRAAVQAIQSGHRVARNVKALSEDEYVGAFVQPIMDVLGAVIGHRWLWGKDEQFTTDLSTTVVIEEIKENVVPGDLTSQNQSKGSSRQKTDMACINVEEPSLNSGSPSAANDSQNSGFERDTASRDAPVPRKDAESRNDIDAATSPSPSDELSEVMEMVAIAYERSLIEDEEKADFYEKLSKLRKDELSDPSIVASMKRTLQIILDNGFETTLVETSSIEDVGSEQLASKPDADTTKQDEQEGSLYASSPMNDDSPQREDSDVPASASIGDSRERFSRAPAPDSSESNNNDALLKLGAVALGVIAGGVLLSLAGNGDENRRDTEIDQSYGEAENEGQTDRNHSSTVVIEELSEDDDEWVSVPQ</sequence>
<feature type="compositionally biased region" description="Basic and acidic residues" evidence="1">
    <location>
        <begin position="931"/>
        <end position="940"/>
    </location>
</feature>
<proteinExistence type="predicted"/>
<feature type="compositionally biased region" description="Polar residues" evidence="1">
    <location>
        <begin position="385"/>
        <end position="425"/>
    </location>
</feature>
<evidence type="ECO:0000313" key="3">
    <source>
        <dbReference type="EMBL" id="KAG7342173.1"/>
    </source>
</evidence>
<evidence type="ECO:0000313" key="4">
    <source>
        <dbReference type="Proteomes" id="UP000693970"/>
    </source>
</evidence>
<feature type="transmembrane region" description="Helical" evidence="2">
    <location>
        <begin position="241"/>
        <end position="260"/>
    </location>
</feature>
<feature type="region of interest" description="Disordered" evidence="1">
    <location>
        <begin position="798"/>
        <end position="853"/>
    </location>
</feature>
<feature type="region of interest" description="Disordered" evidence="1">
    <location>
        <begin position="916"/>
        <end position="989"/>
    </location>
</feature>
<reference evidence="3" key="1">
    <citation type="journal article" date="2021" name="Sci. Rep.">
        <title>Diploid genomic architecture of Nitzschia inconspicua, an elite biomass production diatom.</title>
        <authorList>
            <person name="Oliver A."/>
            <person name="Podell S."/>
            <person name="Pinowska A."/>
            <person name="Traller J.C."/>
            <person name="Smith S.R."/>
            <person name="McClure R."/>
            <person name="Beliaev A."/>
            <person name="Bohutskyi P."/>
            <person name="Hill E.A."/>
            <person name="Rabines A."/>
            <person name="Zheng H."/>
            <person name="Allen L.Z."/>
            <person name="Kuo A."/>
            <person name="Grigoriev I.V."/>
            <person name="Allen A.E."/>
            <person name="Hazlebeck D."/>
            <person name="Allen E.E."/>
        </authorList>
    </citation>
    <scope>NUCLEOTIDE SEQUENCE</scope>
    <source>
        <strain evidence="3">Hildebrandi</strain>
    </source>
</reference>
<feature type="region of interest" description="Disordered" evidence="1">
    <location>
        <begin position="1014"/>
        <end position="1063"/>
    </location>
</feature>
<feature type="transmembrane region" description="Helical" evidence="2">
    <location>
        <begin position="162"/>
        <end position="179"/>
    </location>
</feature>
<name>A0A9K3KEN6_9STRA</name>
<dbReference type="OrthoDB" id="47126at2759"/>
<feature type="compositionally biased region" description="Basic and acidic residues" evidence="1">
    <location>
        <begin position="818"/>
        <end position="840"/>
    </location>
</feature>
<feature type="compositionally biased region" description="Acidic residues" evidence="1">
    <location>
        <begin position="1050"/>
        <end position="1063"/>
    </location>
</feature>
<feature type="compositionally biased region" description="Acidic residues" evidence="1">
    <location>
        <begin position="18"/>
        <end position="36"/>
    </location>
</feature>
<feature type="compositionally biased region" description="Polar residues" evidence="1">
    <location>
        <begin position="801"/>
        <end position="817"/>
    </location>
</feature>
<dbReference type="AlphaFoldDB" id="A0A9K3KEN6"/>
<feature type="transmembrane region" description="Helical" evidence="2">
    <location>
        <begin position="138"/>
        <end position="156"/>
    </location>
</feature>
<comment type="caution">
    <text evidence="3">The sequence shown here is derived from an EMBL/GenBank/DDBJ whole genome shotgun (WGS) entry which is preliminary data.</text>
</comment>
<organism evidence="3 4">
    <name type="scientific">Nitzschia inconspicua</name>
    <dbReference type="NCBI Taxonomy" id="303405"/>
    <lineage>
        <taxon>Eukaryota</taxon>
        <taxon>Sar</taxon>
        <taxon>Stramenopiles</taxon>
        <taxon>Ochrophyta</taxon>
        <taxon>Bacillariophyta</taxon>
        <taxon>Bacillariophyceae</taxon>
        <taxon>Bacillariophycidae</taxon>
        <taxon>Bacillariales</taxon>
        <taxon>Bacillariaceae</taxon>
        <taxon>Nitzschia</taxon>
    </lineage>
</organism>
<feature type="region of interest" description="Disordered" evidence="1">
    <location>
        <begin position="1"/>
        <end position="86"/>
    </location>
</feature>
<feature type="compositionally biased region" description="Low complexity" evidence="1">
    <location>
        <begin position="464"/>
        <end position="476"/>
    </location>
</feature>
<feature type="transmembrane region" description="Helical" evidence="2">
    <location>
        <begin position="272"/>
        <end position="292"/>
    </location>
</feature>
<feature type="region of interest" description="Disordered" evidence="1">
    <location>
        <begin position="447"/>
        <end position="480"/>
    </location>
</feature>